<keyword evidence="1" id="KW-0812">Transmembrane</keyword>
<dbReference type="InterPro" id="IPR031982">
    <property type="entry name" value="PilE-like"/>
</dbReference>
<dbReference type="InterPro" id="IPR045584">
    <property type="entry name" value="Pilin-like"/>
</dbReference>
<keyword evidence="1" id="KW-1133">Transmembrane helix</keyword>
<accession>A0ABQ1TZ33</accession>
<evidence type="ECO:0000313" key="3">
    <source>
        <dbReference type="Proteomes" id="UP000638462"/>
    </source>
</evidence>
<dbReference type="SUPFAM" id="SSF54523">
    <property type="entry name" value="Pili subunits"/>
    <property type="match status" value="1"/>
</dbReference>
<name>A0ABQ1TZ33_9GAMM</name>
<dbReference type="PANTHER" id="PTHR30093">
    <property type="entry name" value="GENERAL SECRETION PATHWAY PROTEIN G"/>
    <property type="match status" value="1"/>
</dbReference>
<protein>
    <submittedName>
        <fullName evidence="2">Type IV pilin</fullName>
    </submittedName>
</protein>
<dbReference type="Pfam" id="PF16732">
    <property type="entry name" value="ComP_DUS"/>
    <property type="match status" value="1"/>
</dbReference>
<keyword evidence="1" id="KW-0472">Membrane</keyword>
<dbReference type="InterPro" id="IPR012902">
    <property type="entry name" value="N_methyl_site"/>
</dbReference>
<reference evidence="3" key="1">
    <citation type="journal article" date="2019" name="Int. J. Syst. Evol. Microbiol.">
        <title>The Global Catalogue of Microorganisms (GCM) 10K type strain sequencing project: providing services to taxonomists for standard genome sequencing and annotation.</title>
        <authorList>
            <consortium name="The Broad Institute Genomics Platform"/>
            <consortium name="The Broad Institute Genome Sequencing Center for Infectious Disease"/>
            <person name="Wu L."/>
            <person name="Ma J."/>
        </authorList>
    </citation>
    <scope>NUCLEOTIDE SEQUENCE [LARGE SCALE GENOMIC DNA]</scope>
    <source>
        <strain evidence="3">CGMCC 1.15394</strain>
    </source>
</reference>
<dbReference type="NCBIfam" id="TIGR02532">
    <property type="entry name" value="IV_pilin_GFxxxE"/>
    <property type="match status" value="1"/>
</dbReference>
<dbReference type="Proteomes" id="UP000638462">
    <property type="component" value="Unassembled WGS sequence"/>
</dbReference>
<keyword evidence="3" id="KW-1185">Reference proteome</keyword>
<dbReference type="RefSeq" id="WP_306441613.1">
    <property type="nucleotide sequence ID" value="NZ_BMIT01000014.1"/>
</dbReference>
<comment type="caution">
    <text evidence="2">The sequence shown here is derived from an EMBL/GenBank/DDBJ whole genome shotgun (WGS) entry which is preliminary data.</text>
</comment>
<gene>
    <name evidence="2" type="ORF">GCM10008027_32590</name>
</gene>
<feature type="transmembrane region" description="Helical" evidence="1">
    <location>
        <begin position="15"/>
        <end position="39"/>
    </location>
</feature>
<dbReference type="Gene3D" id="3.30.700.10">
    <property type="entry name" value="Glycoprotein, Type 4 Pilin"/>
    <property type="match status" value="1"/>
</dbReference>
<dbReference type="Pfam" id="PF07963">
    <property type="entry name" value="N_methyl"/>
    <property type="match status" value="1"/>
</dbReference>
<sequence>MKSALVPHGMGKQTGFTLVEILIVIAILGILYSVALPAYTEHMQRSRRADIQQELLQYSASLERIYSRNGGYPNAFVTQNTDYYTFTYTASDKVSGAVSDFKNRGYSLKAAPKSGSAQASDRCGDLTVKHDGSYSASFTDCWE</sequence>
<dbReference type="PANTHER" id="PTHR30093:SF47">
    <property type="entry name" value="TYPE IV PILUS NON-CORE MINOR PILIN PILE"/>
    <property type="match status" value="1"/>
</dbReference>
<proteinExistence type="predicted"/>
<organism evidence="2 3">
    <name type="scientific">Pseudoalteromonas gelatinilytica</name>
    <dbReference type="NCBI Taxonomy" id="1703256"/>
    <lineage>
        <taxon>Bacteria</taxon>
        <taxon>Pseudomonadati</taxon>
        <taxon>Pseudomonadota</taxon>
        <taxon>Gammaproteobacteria</taxon>
        <taxon>Alteromonadales</taxon>
        <taxon>Pseudoalteromonadaceae</taxon>
        <taxon>Pseudoalteromonas</taxon>
    </lineage>
</organism>
<evidence type="ECO:0000313" key="2">
    <source>
        <dbReference type="EMBL" id="GGF05145.1"/>
    </source>
</evidence>
<evidence type="ECO:0000256" key="1">
    <source>
        <dbReference type="SAM" id="Phobius"/>
    </source>
</evidence>
<dbReference type="EMBL" id="BMIT01000014">
    <property type="protein sequence ID" value="GGF05145.1"/>
    <property type="molecule type" value="Genomic_DNA"/>
</dbReference>